<evidence type="ECO:0000313" key="3">
    <source>
        <dbReference type="Proteomes" id="UP000247772"/>
    </source>
</evidence>
<keyword evidence="1" id="KW-0732">Signal</keyword>
<dbReference type="RefSeq" id="WP_110855273.1">
    <property type="nucleotide sequence ID" value="NZ_QJSQ01000009.1"/>
</dbReference>
<dbReference type="Proteomes" id="UP000247772">
    <property type="component" value="Unassembled WGS sequence"/>
</dbReference>
<proteinExistence type="predicted"/>
<comment type="caution">
    <text evidence="2">The sequence shown here is derived from an EMBL/GenBank/DDBJ whole genome shotgun (WGS) entry which is preliminary data.</text>
</comment>
<dbReference type="AlphaFoldDB" id="A0A2V4TWQ4"/>
<gene>
    <name evidence="2" type="ORF">C7410_109148</name>
</gene>
<evidence type="ECO:0000256" key="1">
    <source>
        <dbReference type="SAM" id="SignalP"/>
    </source>
</evidence>
<accession>A0A2V4TWQ4</accession>
<sequence length="98" mass="10086">MKKTVIAILLCGTFNAVAYAEQAPASGGTATAPAGLGAQVSGKDPKAFCYYDDKAYSIGAEHAGQVCVKTGFDGTLNGVDHSDPLRWISAKEAAKGTY</sequence>
<feature type="signal peptide" evidence="1">
    <location>
        <begin position="1"/>
        <end position="18"/>
    </location>
</feature>
<name>A0A2V4TWQ4_9BURK</name>
<evidence type="ECO:0000313" key="2">
    <source>
        <dbReference type="EMBL" id="PYE22852.1"/>
    </source>
</evidence>
<reference evidence="2 3" key="1">
    <citation type="submission" date="2018-06" db="EMBL/GenBank/DDBJ databases">
        <title>Genomic Encyclopedia of Type Strains, Phase IV (KMG-V): Genome sequencing to study the core and pangenomes of soil and plant-associated prokaryotes.</title>
        <authorList>
            <person name="Whitman W."/>
        </authorList>
    </citation>
    <scope>NUCLEOTIDE SEQUENCE [LARGE SCALE GENOMIC DNA]</scope>
    <source>
        <strain evidence="2 3">SRCL-318</strain>
    </source>
</reference>
<feature type="chain" id="PRO_5015944250" evidence="1">
    <location>
        <begin position="19"/>
        <end position="98"/>
    </location>
</feature>
<dbReference type="OrthoDB" id="6400575at2"/>
<dbReference type="EMBL" id="QJSQ01000009">
    <property type="protein sequence ID" value="PYE22852.1"/>
    <property type="molecule type" value="Genomic_DNA"/>
</dbReference>
<protein>
    <submittedName>
        <fullName evidence="2">Uncharacterized protein DUF1496</fullName>
    </submittedName>
</protein>
<organism evidence="2 3">
    <name type="scientific">Paraburkholderia silvatlantica</name>
    <dbReference type="NCBI Taxonomy" id="321895"/>
    <lineage>
        <taxon>Bacteria</taxon>
        <taxon>Pseudomonadati</taxon>
        <taxon>Pseudomonadota</taxon>
        <taxon>Betaproteobacteria</taxon>
        <taxon>Burkholderiales</taxon>
        <taxon>Burkholderiaceae</taxon>
        <taxon>Paraburkholderia</taxon>
    </lineage>
</organism>